<reference evidence="2" key="2">
    <citation type="journal article" date="2023" name="IMA Fungus">
        <title>Comparative genomic study of the Penicillium genus elucidates a diverse pangenome and 15 lateral gene transfer events.</title>
        <authorList>
            <person name="Petersen C."/>
            <person name="Sorensen T."/>
            <person name="Nielsen M.R."/>
            <person name="Sondergaard T.E."/>
            <person name="Sorensen J.L."/>
            <person name="Fitzpatrick D.A."/>
            <person name="Frisvad J.C."/>
            <person name="Nielsen K.L."/>
        </authorList>
    </citation>
    <scope>NUCLEOTIDE SEQUENCE</scope>
    <source>
        <strain evidence="2">IBT 22155</strain>
    </source>
</reference>
<dbReference type="PANTHER" id="PTHR42034">
    <property type="entry name" value="CHROMOSOME 7, WHOLE GENOME SHOTGUN SEQUENCE-RELATED"/>
    <property type="match status" value="1"/>
</dbReference>
<gene>
    <name evidence="2" type="ORF">N7515_003212</name>
</gene>
<dbReference type="GeneID" id="81403126"/>
<dbReference type="OrthoDB" id="1862401at2759"/>
<keyword evidence="3" id="KW-1185">Reference proteome</keyword>
<dbReference type="EMBL" id="JAPQKL010000003">
    <property type="protein sequence ID" value="KAJ5138364.1"/>
    <property type="molecule type" value="Genomic_DNA"/>
</dbReference>
<feature type="region of interest" description="Disordered" evidence="1">
    <location>
        <begin position="1"/>
        <end position="25"/>
    </location>
</feature>
<proteinExistence type="predicted"/>
<sequence>MGSSSVPQEPIESHDEQPTLIGGESWRNTQGGWIRECIGGEHAVSYNQNVRDGHTELTCEVPFSASVSTAEVIQRVRNCWLTCHASHPEIAIQLTTGRELPQMMKFEPLQSDADVAEWLHDTFEVVTDRSARDVVNMTYSRRLPTKGKRSMLYLVTAGAADPANPTRHYLVWNMGHVMADAYSVVLVFNHIFSTITRVPGDRNLTLNNLDYRGILDRLPVSPVTTYQNKYKPTQNDVQESLNDAIAQSNLYASNMSKSLAMYPEPDKADREHKTHCIRLQYTLAESKALLAGLREEKLSITFAAAAATVLAVKQVYGKGHETGALLGMTRNARRWIDTSKETGNSIPNAADTVLLWVPFKEEWFRGSTRDTILSLGRAIKNQLGPHLVSPHYLSSISFGADKYVASLANSDEPSGAPCPPGFSPQGALPLGRSFSSKTASIEVHDIVHTGRQIHDSAWVGMFSLWDQVTLSMGFDGKYYDPMTMDTFMGLTKSNLASLISPRYLRGITSKL</sequence>
<evidence type="ECO:0000256" key="1">
    <source>
        <dbReference type="SAM" id="MobiDB-lite"/>
    </source>
</evidence>
<reference evidence="2" key="1">
    <citation type="submission" date="2022-11" db="EMBL/GenBank/DDBJ databases">
        <authorList>
            <person name="Petersen C."/>
        </authorList>
    </citation>
    <scope>NUCLEOTIDE SEQUENCE</scope>
    <source>
        <strain evidence="2">IBT 22155</strain>
    </source>
</reference>
<name>A0A9W9H5K8_9EURO</name>
<evidence type="ECO:0000313" key="2">
    <source>
        <dbReference type="EMBL" id="KAJ5138364.1"/>
    </source>
</evidence>
<dbReference type="Gene3D" id="3.30.559.10">
    <property type="entry name" value="Chloramphenicol acetyltransferase-like domain"/>
    <property type="match status" value="1"/>
</dbReference>
<dbReference type="RefSeq" id="XP_056523013.1">
    <property type="nucleotide sequence ID" value="XM_056663956.1"/>
</dbReference>
<dbReference type="PANTHER" id="PTHR42034:SF2">
    <property type="entry name" value="ACYL-COA-DEPENDENT ACYLTRANSFERASE MAC1"/>
    <property type="match status" value="1"/>
</dbReference>
<organism evidence="2 3">
    <name type="scientific">Penicillium bovifimosum</name>
    <dbReference type="NCBI Taxonomy" id="126998"/>
    <lineage>
        <taxon>Eukaryota</taxon>
        <taxon>Fungi</taxon>
        <taxon>Dikarya</taxon>
        <taxon>Ascomycota</taxon>
        <taxon>Pezizomycotina</taxon>
        <taxon>Eurotiomycetes</taxon>
        <taxon>Eurotiomycetidae</taxon>
        <taxon>Eurotiales</taxon>
        <taxon>Aspergillaceae</taxon>
        <taxon>Penicillium</taxon>
    </lineage>
</organism>
<dbReference type="InterPro" id="IPR023213">
    <property type="entry name" value="CAT-like_dom_sf"/>
</dbReference>
<dbReference type="AlphaFoldDB" id="A0A9W9H5K8"/>
<protein>
    <submittedName>
        <fullName evidence="2">Uncharacterized protein</fullName>
    </submittedName>
</protein>
<dbReference type="Gene3D" id="3.30.559.30">
    <property type="entry name" value="Nonribosomal peptide synthetase, condensation domain"/>
    <property type="match status" value="1"/>
</dbReference>
<accession>A0A9W9H5K8</accession>
<comment type="caution">
    <text evidence="2">The sequence shown here is derived from an EMBL/GenBank/DDBJ whole genome shotgun (WGS) entry which is preliminary data.</text>
</comment>
<evidence type="ECO:0000313" key="3">
    <source>
        <dbReference type="Proteomes" id="UP001149079"/>
    </source>
</evidence>
<dbReference type="Proteomes" id="UP001149079">
    <property type="component" value="Unassembled WGS sequence"/>
</dbReference>